<proteinExistence type="predicted"/>
<gene>
    <name evidence="1" type="ORF">HMPREF0653_01097</name>
</gene>
<keyword evidence="2" id="KW-1185">Reference proteome</keyword>
<sequence length="41" mass="4770">MVENMRETRIVAVNSFGKKCAETWICAEDALPNRYPNISRR</sequence>
<name>A0ABN0NSQ0_9BACT</name>
<dbReference type="EMBL" id="AWUY01000078">
    <property type="protein sequence ID" value="ERJ77420.1"/>
    <property type="molecule type" value="Genomic_DNA"/>
</dbReference>
<dbReference type="Proteomes" id="UP000016660">
    <property type="component" value="Unassembled WGS sequence"/>
</dbReference>
<evidence type="ECO:0000313" key="2">
    <source>
        <dbReference type="Proteomes" id="UP000016660"/>
    </source>
</evidence>
<evidence type="ECO:0000313" key="1">
    <source>
        <dbReference type="EMBL" id="ERJ77420.1"/>
    </source>
</evidence>
<comment type="caution">
    <text evidence="1">The sequence shown here is derived from an EMBL/GenBank/DDBJ whole genome shotgun (WGS) entry which is preliminary data.</text>
</comment>
<reference evidence="1 2" key="1">
    <citation type="submission" date="2013-06" db="EMBL/GenBank/DDBJ databases">
        <authorList>
            <person name="Weinstock G."/>
            <person name="Sodergren E."/>
            <person name="Lobos E.A."/>
            <person name="Fulton L."/>
            <person name="Fulton R."/>
            <person name="Courtney L."/>
            <person name="Fronick C."/>
            <person name="O'Laughlin M."/>
            <person name="Godfrey J."/>
            <person name="Wilson R.M."/>
            <person name="Miner T."/>
            <person name="Farmer C."/>
            <person name="Delehaunty K."/>
            <person name="Cordes M."/>
            <person name="Minx P."/>
            <person name="Tomlinson C."/>
            <person name="Chen J."/>
            <person name="Wollam A."/>
            <person name="Pepin K.H."/>
            <person name="Bhonagiri V."/>
            <person name="Zhang X."/>
            <person name="Warren W."/>
            <person name="Mitreva M."/>
            <person name="Mardis E.R."/>
            <person name="Wilson R.K."/>
        </authorList>
    </citation>
    <scope>NUCLEOTIDE SEQUENCE [LARGE SCALE GENOMIC DNA]</scope>
    <source>
        <strain evidence="1 2">ATCC 29426</strain>
    </source>
</reference>
<organism evidence="1 2">
    <name type="scientific">Prevotella disiens JCM 6334 = ATCC 29426</name>
    <dbReference type="NCBI Taxonomy" id="1235811"/>
    <lineage>
        <taxon>Bacteria</taxon>
        <taxon>Pseudomonadati</taxon>
        <taxon>Bacteroidota</taxon>
        <taxon>Bacteroidia</taxon>
        <taxon>Bacteroidales</taxon>
        <taxon>Prevotellaceae</taxon>
        <taxon>Prevotella</taxon>
    </lineage>
</organism>
<protein>
    <submittedName>
        <fullName evidence="1">Uncharacterized protein</fullName>
    </submittedName>
</protein>
<accession>A0ABN0NSQ0</accession>